<evidence type="ECO:0000259" key="13">
    <source>
        <dbReference type="Pfam" id="PF01602"/>
    </source>
</evidence>
<keyword evidence="10 11" id="KW-0968">Cytoplasmic vesicle</keyword>
<evidence type="ECO:0000256" key="3">
    <source>
        <dbReference type="ARBA" id="ARBA00022448"/>
    </source>
</evidence>
<dbReference type="InterPro" id="IPR013041">
    <property type="entry name" value="Clathrin_app_Ig-like_sf"/>
</dbReference>
<evidence type="ECO:0000256" key="4">
    <source>
        <dbReference type="ARBA" id="ARBA00022490"/>
    </source>
</evidence>
<dbReference type="InterPro" id="IPR013040">
    <property type="entry name" value="Coatomer_gsu_app_Ig-like_dom"/>
</dbReference>
<feature type="region of interest" description="Disordered" evidence="12">
    <location>
        <begin position="596"/>
        <end position="618"/>
    </location>
</feature>
<feature type="domain" description="Coatomer gamma subunit appendage Ig-like subdomain" evidence="14">
    <location>
        <begin position="645"/>
        <end position="726"/>
    </location>
</feature>
<dbReference type="EMBL" id="JAGKQM010000011">
    <property type="protein sequence ID" value="KAH0900815.1"/>
    <property type="molecule type" value="Genomic_DNA"/>
</dbReference>
<dbReference type="Gene3D" id="3.30.310.10">
    <property type="entry name" value="TATA-Binding Protein"/>
    <property type="match status" value="1"/>
</dbReference>
<organism evidence="16 17">
    <name type="scientific">Brassica napus</name>
    <name type="common">Rape</name>
    <dbReference type="NCBI Taxonomy" id="3708"/>
    <lineage>
        <taxon>Eukaryota</taxon>
        <taxon>Viridiplantae</taxon>
        <taxon>Streptophyta</taxon>
        <taxon>Embryophyta</taxon>
        <taxon>Tracheophyta</taxon>
        <taxon>Spermatophyta</taxon>
        <taxon>Magnoliopsida</taxon>
        <taxon>eudicotyledons</taxon>
        <taxon>Gunneridae</taxon>
        <taxon>Pentapetalae</taxon>
        <taxon>rosids</taxon>
        <taxon>malvids</taxon>
        <taxon>Brassicales</taxon>
        <taxon>Brassicaceae</taxon>
        <taxon>Brassiceae</taxon>
        <taxon>Brassica</taxon>
    </lineage>
</organism>
<protein>
    <recommendedName>
        <fullName evidence="11">Coatomer subunit gamma</fullName>
    </recommendedName>
</protein>
<dbReference type="PANTHER" id="PTHR10261:SF0">
    <property type="entry name" value="COATOMER SUBUNIT GAMMA-2"/>
    <property type="match status" value="1"/>
</dbReference>
<comment type="function">
    <text evidence="11">The coatomer is a cytosolic protein complex that binds to dilysine motifs and reversibly associates with Golgi non-clathrin-coated vesicles, which further mediate biosynthetic protein transport from the ER, via the Golgi up to the trans Golgi network. Coatomer complex is required for budding from Golgi membranes, and is essential for the retrograde Golgi-to-ER transport of dilysine-tagged proteins.</text>
</comment>
<dbReference type="InterPro" id="IPR032154">
    <property type="entry name" value="Coatomer_g_Cpla"/>
</dbReference>
<evidence type="ECO:0000259" key="15">
    <source>
        <dbReference type="Pfam" id="PF16381"/>
    </source>
</evidence>
<keyword evidence="5" id="KW-0677">Repeat</keyword>
<keyword evidence="6 11" id="KW-0931">ER-Golgi transport</keyword>
<feature type="domain" description="Coatomer subunit gamma C-terminal" evidence="15">
    <location>
        <begin position="729"/>
        <end position="843"/>
    </location>
</feature>
<dbReference type="Proteomes" id="UP000824890">
    <property type="component" value="Unassembled WGS sequence"/>
</dbReference>
<comment type="similarity">
    <text evidence="2 11">Belongs to the COPG family.</text>
</comment>
<evidence type="ECO:0000313" key="17">
    <source>
        <dbReference type="Proteomes" id="UP000824890"/>
    </source>
</evidence>
<dbReference type="InterPro" id="IPR011989">
    <property type="entry name" value="ARM-like"/>
</dbReference>
<comment type="subunit">
    <text evidence="11">Oligomeric complex.</text>
</comment>
<dbReference type="Pfam" id="PF08752">
    <property type="entry name" value="COP-gamma_platf"/>
    <property type="match status" value="1"/>
</dbReference>
<dbReference type="PIRSF" id="PIRSF037093">
    <property type="entry name" value="Coatomer_gamma_subunit"/>
    <property type="match status" value="1"/>
</dbReference>
<dbReference type="Pfam" id="PF01602">
    <property type="entry name" value="Adaptin_N"/>
    <property type="match status" value="1"/>
</dbReference>
<dbReference type="InterPro" id="IPR037067">
    <property type="entry name" value="Coatomer_gsu_app_sf"/>
</dbReference>
<dbReference type="InterPro" id="IPR012295">
    <property type="entry name" value="TBP_dom_sf"/>
</dbReference>
<evidence type="ECO:0000256" key="11">
    <source>
        <dbReference type="PIRNR" id="PIRNR037093"/>
    </source>
</evidence>
<keyword evidence="9 11" id="KW-0472">Membrane</keyword>
<reference evidence="16 17" key="1">
    <citation type="submission" date="2021-05" db="EMBL/GenBank/DDBJ databases">
        <title>Genome Assembly of Synthetic Allotetraploid Brassica napus Reveals Homoeologous Exchanges between Subgenomes.</title>
        <authorList>
            <person name="Davis J.T."/>
        </authorList>
    </citation>
    <scope>NUCLEOTIDE SEQUENCE [LARGE SCALE GENOMIC DNA]</scope>
    <source>
        <strain evidence="17">cv. Da-Ae</strain>
        <tissue evidence="16">Seedling</tissue>
    </source>
</reference>
<keyword evidence="8 11" id="KW-0333">Golgi apparatus</keyword>
<comment type="caution">
    <text evidence="16">The sequence shown here is derived from an EMBL/GenBank/DDBJ whole genome shotgun (WGS) entry which is preliminary data.</text>
</comment>
<dbReference type="SUPFAM" id="SSF55711">
    <property type="entry name" value="Subdomain of clathrin and coatomer appendage domain"/>
    <property type="match status" value="1"/>
</dbReference>
<dbReference type="InterPro" id="IPR009028">
    <property type="entry name" value="Coatomer/calthrin_app_sub_C"/>
</dbReference>
<evidence type="ECO:0000256" key="9">
    <source>
        <dbReference type="ARBA" id="ARBA00023136"/>
    </source>
</evidence>
<keyword evidence="7 11" id="KW-0653">Protein transport</keyword>
<dbReference type="InterPro" id="IPR017106">
    <property type="entry name" value="Coatomer_gsu"/>
</dbReference>
<comment type="subcellular location">
    <subcellularLocation>
        <location evidence="11">Cytoplasm</location>
    </subcellularLocation>
    <subcellularLocation>
        <location evidence="1 11">Golgi apparatus membrane</location>
        <topology evidence="1 11">Peripheral membrane protein</topology>
        <orientation evidence="1 11">Cytoplasmic side</orientation>
    </subcellularLocation>
    <subcellularLocation>
        <location evidence="11">Cytoplasmic vesicle</location>
        <location evidence="11">COPI-coated vesicle membrane</location>
        <topology evidence="11">Peripheral membrane protein</topology>
        <orientation evidence="11">Cytoplasmic side</orientation>
    </subcellularLocation>
</comment>
<evidence type="ECO:0000259" key="14">
    <source>
        <dbReference type="Pfam" id="PF08752"/>
    </source>
</evidence>
<dbReference type="SUPFAM" id="SSF48371">
    <property type="entry name" value="ARM repeat"/>
    <property type="match status" value="1"/>
</dbReference>
<keyword evidence="4 11" id="KW-0963">Cytoplasm</keyword>
<accession>A0ABQ8B7S0</accession>
<sequence length="846" mass="93885">MAQPYVKKDDDHDDELEYSPFMGIEKGAVLQEARVFNDAQVDPRRCSQVITKLLYLLNQGESFTKVEATEVFFSVTKLFQSKDTGLRRMVYLIIKELSPSSDEVIIVTSSLMKDMNSKIDMYRANAIRVLCRIIDGTLLTQIERYLKQAIVDKNPVVSSAALVSGLHLLKTNPEIVKRWSNEVQEGIQSRSALVQFHALALLHQIRQNDRLAVSKLVGSLTRGSVRSPLAQCLLIRYTSQVIRDMSNHGQSGERPFYEFLESCLRHKAEMVILEAARAITELDGVTSRELTPAITVLQLFLSSPRPVLRFAAVRTLNKVAMTHPMAVTNCNIDMESLISDQNRSIATLAITTLLKTGNESSVERLMKQITNFMSDIADEFKIVVVEAIRSLCVKFPLKYRSLMTFLSNILREEGGFEYKRAIVDSIVTIIRDIPDAKESGLLHLCEFIEDCEFTYLSTQILHFLGIEGPNTSDPSKYIRYIYNRVHLENATVRAAAVSTLAKFGFMVESLKPRITILLKRCIYDSDDEVRSLVRDRATLFLSVLGGDGTVDTDKDSTEFLFGSLEVPLVNMETSLKNYDPSEEAFDINSVPREVKSQPLAEKKAQGKKPTGLGAPPAAPASGFDGYERLLSSIPEFASFGKLFKVNVIVDASEAEEFSELTSKALNSLPYDSPGQAFVAFEKPAGVPAVGKFSNTLTFVVKEVDPSTGEAEDDGVEDEYQLEDLEVVAADYMVKVSVSNFRNAWESMNEEDEHVDEYGLGQRESLGEAIKAVIDLLGMQPCEGTETVPSNARSHTCLLSGVYIGNVKVIVRAQFGMDSSKEIAMKLAVRAEDASVAEAIHDIVANG</sequence>
<dbReference type="Pfam" id="PF16381">
    <property type="entry name" value="Coatomer_g_Cpla"/>
    <property type="match status" value="1"/>
</dbReference>
<evidence type="ECO:0000256" key="6">
    <source>
        <dbReference type="ARBA" id="ARBA00022892"/>
    </source>
</evidence>
<evidence type="ECO:0000256" key="2">
    <source>
        <dbReference type="ARBA" id="ARBA00010720"/>
    </source>
</evidence>
<dbReference type="PANTHER" id="PTHR10261">
    <property type="entry name" value="COATOMER SUBUNIT GAMMA"/>
    <property type="match status" value="1"/>
</dbReference>
<evidence type="ECO:0000256" key="10">
    <source>
        <dbReference type="ARBA" id="ARBA00023329"/>
    </source>
</evidence>
<feature type="domain" description="Clathrin/coatomer adaptor adaptin-like N-terminal" evidence="13">
    <location>
        <begin position="27"/>
        <end position="544"/>
    </location>
</feature>
<evidence type="ECO:0000256" key="8">
    <source>
        <dbReference type="ARBA" id="ARBA00023034"/>
    </source>
</evidence>
<dbReference type="SUPFAM" id="SSF49348">
    <property type="entry name" value="Clathrin adaptor appendage domain"/>
    <property type="match status" value="1"/>
</dbReference>
<name>A0ABQ8B7S0_BRANA</name>
<proteinExistence type="inferred from homology"/>
<evidence type="ECO:0000256" key="1">
    <source>
        <dbReference type="ARBA" id="ARBA00004255"/>
    </source>
</evidence>
<evidence type="ECO:0000256" key="5">
    <source>
        <dbReference type="ARBA" id="ARBA00022737"/>
    </source>
</evidence>
<dbReference type="Gene3D" id="1.25.10.10">
    <property type="entry name" value="Leucine-rich Repeat Variant"/>
    <property type="match status" value="1"/>
</dbReference>
<keyword evidence="3 11" id="KW-0813">Transport</keyword>
<keyword evidence="17" id="KW-1185">Reference proteome</keyword>
<dbReference type="InterPro" id="IPR016024">
    <property type="entry name" value="ARM-type_fold"/>
</dbReference>
<gene>
    <name evidence="16" type="ORF">HID58_040318</name>
</gene>
<dbReference type="Gene3D" id="2.60.40.1480">
    <property type="entry name" value="Coatomer, gamma subunit, appendage domain"/>
    <property type="match status" value="1"/>
</dbReference>
<evidence type="ECO:0000256" key="12">
    <source>
        <dbReference type="SAM" id="MobiDB-lite"/>
    </source>
</evidence>
<dbReference type="InterPro" id="IPR002553">
    <property type="entry name" value="Clathrin/coatomer_adapt-like_N"/>
</dbReference>
<evidence type="ECO:0000256" key="7">
    <source>
        <dbReference type="ARBA" id="ARBA00022927"/>
    </source>
</evidence>
<evidence type="ECO:0000313" key="16">
    <source>
        <dbReference type="EMBL" id="KAH0900815.1"/>
    </source>
</evidence>